<name>A0A6J7X2L8_9CAUD</name>
<dbReference type="EMBL" id="LR798318">
    <property type="protein sequence ID" value="CAB5223232.1"/>
    <property type="molecule type" value="Genomic_DNA"/>
</dbReference>
<evidence type="ECO:0000313" key="1">
    <source>
        <dbReference type="EMBL" id="CAB5223232.1"/>
    </source>
</evidence>
<gene>
    <name evidence="1" type="ORF">UFOVP381_13</name>
</gene>
<organism evidence="1">
    <name type="scientific">uncultured Caudovirales phage</name>
    <dbReference type="NCBI Taxonomy" id="2100421"/>
    <lineage>
        <taxon>Viruses</taxon>
        <taxon>Duplodnaviria</taxon>
        <taxon>Heunggongvirae</taxon>
        <taxon>Uroviricota</taxon>
        <taxon>Caudoviricetes</taxon>
        <taxon>Peduoviridae</taxon>
        <taxon>Maltschvirus</taxon>
        <taxon>Maltschvirus maltsch</taxon>
    </lineage>
</organism>
<reference evidence="1" key="1">
    <citation type="submission" date="2020-05" db="EMBL/GenBank/DDBJ databases">
        <authorList>
            <person name="Chiriac C."/>
            <person name="Salcher M."/>
            <person name="Ghai R."/>
            <person name="Kavagutti S V."/>
        </authorList>
    </citation>
    <scope>NUCLEOTIDE SEQUENCE</scope>
</reference>
<sequence length="107" mass="12118">MTRKRFIQDPETLELIEVTADHQPDSRTGDAALWGDRHYENLRASDGADISSRSKHKAYMRATGLTTTDDFKGEWSRAKESRDNYRQNGGTVSKGDIQRAIAQLKGY</sequence>
<accession>A0A6J7X2L8</accession>
<protein>
    <submittedName>
        <fullName evidence="1">Uncharacterized protein</fullName>
    </submittedName>
</protein>
<proteinExistence type="predicted"/>